<dbReference type="AlphaFoldDB" id="A0A7E4ZT86"/>
<dbReference type="WBParaSite" id="Pan_g15818.t1">
    <property type="protein sequence ID" value="Pan_g15818.t1"/>
    <property type="gene ID" value="Pan_g15818"/>
</dbReference>
<evidence type="ECO:0000313" key="2">
    <source>
        <dbReference type="WBParaSite" id="Pan_g15818.t1"/>
    </source>
</evidence>
<protein>
    <submittedName>
        <fullName evidence="2">Secreted protein</fullName>
    </submittedName>
</protein>
<name>A0A7E4ZT86_PANRE</name>
<sequence>MRADWLLLTSLRFLNPLTFHQRFISALIEAKLPFYRCFPILCFPSPNKIGYDPVQCHLLATLPSLTAFFDQKQLPMAPPKQSFALFGTQTLTFCLMALLRLCRHG</sequence>
<dbReference type="Proteomes" id="UP000492821">
    <property type="component" value="Unassembled WGS sequence"/>
</dbReference>
<keyword evidence="1" id="KW-1185">Reference proteome</keyword>
<proteinExistence type="predicted"/>
<organism evidence="1 2">
    <name type="scientific">Panagrellus redivivus</name>
    <name type="common">Microworm</name>
    <dbReference type="NCBI Taxonomy" id="6233"/>
    <lineage>
        <taxon>Eukaryota</taxon>
        <taxon>Metazoa</taxon>
        <taxon>Ecdysozoa</taxon>
        <taxon>Nematoda</taxon>
        <taxon>Chromadorea</taxon>
        <taxon>Rhabditida</taxon>
        <taxon>Tylenchina</taxon>
        <taxon>Panagrolaimomorpha</taxon>
        <taxon>Panagrolaimoidea</taxon>
        <taxon>Panagrolaimidae</taxon>
        <taxon>Panagrellus</taxon>
    </lineage>
</organism>
<reference evidence="2" key="2">
    <citation type="submission" date="2020-10" db="UniProtKB">
        <authorList>
            <consortium name="WormBaseParasite"/>
        </authorList>
    </citation>
    <scope>IDENTIFICATION</scope>
</reference>
<accession>A0A7E4ZT86</accession>
<reference evidence="1" key="1">
    <citation type="journal article" date="2013" name="Genetics">
        <title>The draft genome and transcriptome of Panagrellus redivivus are shaped by the harsh demands of a free-living lifestyle.</title>
        <authorList>
            <person name="Srinivasan J."/>
            <person name="Dillman A.R."/>
            <person name="Macchietto M.G."/>
            <person name="Heikkinen L."/>
            <person name="Lakso M."/>
            <person name="Fracchia K.M."/>
            <person name="Antoshechkin I."/>
            <person name="Mortazavi A."/>
            <person name="Wong G."/>
            <person name="Sternberg P.W."/>
        </authorList>
    </citation>
    <scope>NUCLEOTIDE SEQUENCE [LARGE SCALE GENOMIC DNA]</scope>
    <source>
        <strain evidence="1">MT8872</strain>
    </source>
</reference>
<evidence type="ECO:0000313" key="1">
    <source>
        <dbReference type="Proteomes" id="UP000492821"/>
    </source>
</evidence>